<evidence type="ECO:0000313" key="2">
    <source>
        <dbReference type="EMBL" id="PWW37213.1"/>
    </source>
</evidence>
<gene>
    <name evidence="2" type="ORF">DET56_10998</name>
</gene>
<evidence type="ECO:0000256" key="1">
    <source>
        <dbReference type="SAM" id="MobiDB-lite"/>
    </source>
</evidence>
<name>A0A855XTZ3_9BACL</name>
<evidence type="ECO:0000313" key="3">
    <source>
        <dbReference type="Proteomes" id="UP000247078"/>
    </source>
</evidence>
<dbReference type="AlphaFoldDB" id="A0A855XTZ3"/>
<dbReference type="Proteomes" id="UP000247078">
    <property type="component" value="Unassembled WGS sequence"/>
</dbReference>
<reference evidence="2 3" key="1">
    <citation type="submission" date="2018-05" db="EMBL/GenBank/DDBJ databases">
        <title>Freshwater and sediment microbial communities from various areas in North America, analyzing microbe dynamics in response to fracking.</title>
        <authorList>
            <person name="Lamendella R."/>
        </authorList>
    </citation>
    <scope>NUCLEOTIDE SEQUENCE [LARGE SCALE GENOMIC DNA]</scope>
    <source>
        <strain evidence="2 3">DB-3</strain>
    </source>
</reference>
<comment type="caution">
    <text evidence="2">The sequence shown here is derived from an EMBL/GenBank/DDBJ whole genome shotgun (WGS) entry which is preliminary data.</text>
</comment>
<dbReference type="EMBL" id="QGTZ01000009">
    <property type="protein sequence ID" value="PWW37213.1"/>
    <property type="molecule type" value="Genomic_DNA"/>
</dbReference>
<organism evidence="2 3">
    <name type="scientific">Paenibacillus pabuli</name>
    <dbReference type="NCBI Taxonomy" id="1472"/>
    <lineage>
        <taxon>Bacteria</taxon>
        <taxon>Bacillati</taxon>
        <taxon>Bacillota</taxon>
        <taxon>Bacilli</taxon>
        <taxon>Bacillales</taxon>
        <taxon>Paenibacillaceae</taxon>
        <taxon>Paenibacillus</taxon>
    </lineage>
</organism>
<proteinExistence type="predicted"/>
<sequence>MFPHFLLMPYHGPLPKFAMNRFRSPEPCHGEFILRAYFYIKKATPLPPITADSHDLNEIRIASPVKFCTRLSNRFCTCCTTVTTLLDYSENAATPACSTSVWLPSPQAGPPPWPPQASLPAHACAGTPSSKQPPQTAPRPSGCQAIPE</sequence>
<feature type="compositionally biased region" description="Pro residues" evidence="1">
    <location>
        <begin position="107"/>
        <end position="117"/>
    </location>
</feature>
<feature type="region of interest" description="Disordered" evidence="1">
    <location>
        <begin position="106"/>
        <end position="148"/>
    </location>
</feature>
<protein>
    <submittedName>
        <fullName evidence="2">Uncharacterized protein</fullName>
    </submittedName>
</protein>
<accession>A0A855XTZ3</accession>